<organism evidence="1 2">
    <name type="scientific">Pseudoduganella lurida</name>
    <dbReference type="NCBI Taxonomy" id="1036180"/>
    <lineage>
        <taxon>Bacteria</taxon>
        <taxon>Pseudomonadati</taxon>
        <taxon>Pseudomonadota</taxon>
        <taxon>Betaproteobacteria</taxon>
        <taxon>Burkholderiales</taxon>
        <taxon>Oxalobacteraceae</taxon>
        <taxon>Telluria group</taxon>
        <taxon>Pseudoduganella</taxon>
    </lineage>
</organism>
<dbReference type="InterPro" id="IPR045404">
    <property type="entry name" value="Gp13-like"/>
</dbReference>
<dbReference type="Proteomes" id="UP000318431">
    <property type="component" value="Unassembled WGS sequence"/>
</dbReference>
<proteinExistence type="predicted"/>
<dbReference type="SUPFAM" id="SSF56563">
    <property type="entry name" value="Major capsid protein gp5"/>
    <property type="match status" value="1"/>
</dbReference>
<evidence type="ECO:0008006" key="3">
    <source>
        <dbReference type="Google" id="ProtNLM"/>
    </source>
</evidence>
<dbReference type="RefSeq" id="WP_145646758.1">
    <property type="nucleotide sequence ID" value="NZ_VLLB01000001.1"/>
</dbReference>
<dbReference type="AlphaFoldDB" id="A0A562RIY4"/>
<evidence type="ECO:0000313" key="1">
    <source>
        <dbReference type="EMBL" id="TWI69052.1"/>
    </source>
</evidence>
<gene>
    <name evidence="1" type="ORF">IP91_00117</name>
</gene>
<name>A0A562RIY4_9BURK</name>
<accession>A0A562RIY4</accession>
<dbReference type="OrthoDB" id="8421149at2"/>
<dbReference type="EMBL" id="VLLB01000001">
    <property type="protein sequence ID" value="TWI69052.1"/>
    <property type="molecule type" value="Genomic_DNA"/>
</dbReference>
<protein>
    <recommendedName>
        <fullName evidence="3">Major capsid protein</fullName>
    </recommendedName>
</protein>
<reference evidence="1 2" key="1">
    <citation type="journal article" date="2015" name="Stand. Genomic Sci.">
        <title>Genomic Encyclopedia of Bacterial and Archaeal Type Strains, Phase III: the genomes of soil and plant-associated and newly described type strains.</title>
        <authorList>
            <person name="Whitman W.B."/>
            <person name="Woyke T."/>
            <person name="Klenk H.P."/>
            <person name="Zhou Y."/>
            <person name="Lilburn T.G."/>
            <person name="Beck B.J."/>
            <person name="De Vos P."/>
            <person name="Vandamme P."/>
            <person name="Eisen J.A."/>
            <person name="Garrity G."/>
            <person name="Hugenholtz P."/>
            <person name="Kyrpides N.C."/>
        </authorList>
    </citation>
    <scope>NUCLEOTIDE SEQUENCE [LARGE SCALE GENOMIC DNA]</scope>
    <source>
        <strain evidence="1 2">CGMCC 1.10822</strain>
    </source>
</reference>
<sequence length="322" mass="33729">MALTAMQVFQQFIMPAAMERLAQQLQKFNAASNGTLVMSTEGFIGDFLQKSAWANVSSAQRRVDRYAANGAVAATPLQQFKESAVKVAGGFGPILFEPSQLSYIEKASTEAIDVISMSLADAMLSDMLNTLIAVLVAAISNNVNAVNDVSATAGLSLDAFNNAHALFGDSSGNLAGQVMNGRTAHKLIGANLANNAKLFTADNVLVLDVLGKPVIVTDAPALMQAGTPNKLKVLSLASGAGTAMNNGDIITNVQQTNGKERIETTFQADYTYGLQLKGYTWDEVNGGKSPTDAELATGTNWDQTASSIKNTAGVITIGDASK</sequence>
<evidence type="ECO:0000313" key="2">
    <source>
        <dbReference type="Proteomes" id="UP000318431"/>
    </source>
</evidence>
<keyword evidence="2" id="KW-1185">Reference proteome</keyword>
<comment type="caution">
    <text evidence="1">The sequence shown here is derived from an EMBL/GenBank/DDBJ whole genome shotgun (WGS) entry which is preliminary data.</text>
</comment>
<dbReference type="Pfam" id="PF20036">
    <property type="entry name" value="Gp13-like"/>
    <property type="match status" value="1"/>
</dbReference>